<name>A0A4R2GR58_9HYPH</name>
<reference evidence="2 3" key="1">
    <citation type="submission" date="2019-03" db="EMBL/GenBank/DDBJ databases">
        <title>Genomic Encyclopedia of Type Strains, Phase IV (KMG-IV): sequencing the most valuable type-strain genomes for metagenomic binning, comparative biology and taxonomic classification.</title>
        <authorList>
            <person name="Goeker M."/>
        </authorList>
    </citation>
    <scope>NUCLEOTIDE SEQUENCE [LARGE SCALE GENOMIC DNA]</scope>
    <source>
        <strain evidence="2 3">DSM 22958</strain>
    </source>
</reference>
<evidence type="ECO:0000256" key="1">
    <source>
        <dbReference type="SAM" id="SignalP"/>
    </source>
</evidence>
<organism evidence="2 3">
    <name type="scientific">Camelimonas lactis</name>
    <dbReference type="NCBI Taxonomy" id="659006"/>
    <lineage>
        <taxon>Bacteria</taxon>
        <taxon>Pseudomonadati</taxon>
        <taxon>Pseudomonadota</taxon>
        <taxon>Alphaproteobacteria</taxon>
        <taxon>Hyphomicrobiales</taxon>
        <taxon>Chelatococcaceae</taxon>
        <taxon>Camelimonas</taxon>
    </lineage>
</organism>
<evidence type="ECO:0000313" key="2">
    <source>
        <dbReference type="EMBL" id="TCO12098.1"/>
    </source>
</evidence>
<dbReference type="AlphaFoldDB" id="A0A4R2GR58"/>
<protein>
    <submittedName>
        <fullName evidence="2">Uncharacterized protein</fullName>
    </submittedName>
</protein>
<feature type="chain" id="PRO_5020672621" evidence="1">
    <location>
        <begin position="24"/>
        <end position="96"/>
    </location>
</feature>
<gene>
    <name evidence="2" type="ORF">EV666_110137</name>
</gene>
<evidence type="ECO:0000313" key="3">
    <source>
        <dbReference type="Proteomes" id="UP000294881"/>
    </source>
</evidence>
<keyword evidence="3" id="KW-1185">Reference proteome</keyword>
<keyword evidence="1" id="KW-0732">Signal</keyword>
<dbReference type="EMBL" id="SLWL01000010">
    <property type="protein sequence ID" value="TCO12098.1"/>
    <property type="molecule type" value="Genomic_DNA"/>
</dbReference>
<dbReference type="RefSeq" id="WP_132008257.1">
    <property type="nucleotide sequence ID" value="NZ_JBHUNN010000002.1"/>
</dbReference>
<dbReference type="Proteomes" id="UP000294881">
    <property type="component" value="Unassembled WGS sequence"/>
</dbReference>
<comment type="caution">
    <text evidence="2">The sequence shown here is derived from an EMBL/GenBank/DDBJ whole genome shotgun (WGS) entry which is preliminary data.</text>
</comment>
<accession>A0A4R2GR58</accession>
<feature type="signal peptide" evidence="1">
    <location>
        <begin position="1"/>
        <end position="23"/>
    </location>
</feature>
<proteinExistence type="predicted"/>
<sequence length="96" mass="10107">MRIVAPVACLLVVSLLVSPIAAANTRPAADTASSRFQVGSKPANSGRGFSLFTSFVNSTYRVECNCADFSVDIRVCNSSNYQCNCAPKAILSCAPL</sequence>